<dbReference type="InterPro" id="IPR001910">
    <property type="entry name" value="Inosine/uridine_hydrolase_dom"/>
</dbReference>
<keyword evidence="5" id="KW-1185">Reference proteome</keyword>
<dbReference type="PANTHER" id="PTHR12304">
    <property type="entry name" value="INOSINE-URIDINE PREFERRING NUCLEOSIDE HYDROLASE"/>
    <property type="match status" value="1"/>
</dbReference>
<evidence type="ECO:0000259" key="3">
    <source>
        <dbReference type="Pfam" id="PF01156"/>
    </source>
</evidence>
<dbReference type="GO" id="GO:0050263">
    <property type="term" value="F:ribosylpyrimidine nucleosidase activity"/>
    <property type="evidence" value="ECO:0007669"/>
    <property type="project" value="UniProtKB-EC"/>
</dbReference>
<dbReference type="GO" id="GO:0005829">
    <property type="term" value="C:cytosol"/>
    <property type="evidence" value="ECO:0007669"/>
    <property type="project" value="TreeGrafter"/>
</dbReference>
<dbReference type="InterPro" id="IPR036452">
    <property type="entry name" value="Ribo_hydro-like"/>
</dbReference>
<reference evidence="4 5" key="1">
    <citation type="submission" date="2019-02" db="EMBL/GenBank/DDBJ databases">
        <title>Deep-cultivation of Planctomycetes and their phenomic and genomic characterization uncovers novel biology.</title>
        <authorList>
            <person name="Wiegand S."/>
            <person name="Jogler M."/>
            <person name="Boedeker C."/>
            <person name="Pinto D."/>
            <person name="Vollmers J."/>
            <person name="Rivas-Marin E."/>
            <person name="Kohn T."/>
            <person name="Peeters S.H."/>
            <person name="Heuer A."/>
            <person name="Rast P."/>
            <person name="Oberbeckmann S."/>
            <person name="Bunk B."/>
            <person name="Jeske O."/>
            <person name="Meyerdierks A."/>
            <person name="Storesund J.E."/>
            <person name="Kallscheuer N."/>
            <person name="Luecker S."/>
            <person name="Lage O.M."/>
            <person name="Pohl T."/>
            <person name="Merkel B.J."/>
            <person name="Hornburger P."/>
            <person name="Mueller R.-W."/>
            <person name="Bruemmer F."/>
            <person name="Labrenz M."/>
            <person name="Spormann A.M."/>
            <person name="Op Den Camp H."/>
            <person name="Overmann J."/>
            <person name="Amann R."/>
            <person name="Jetten M.S.M."/>
            <person name="Mascher T."/>
            <person name="Medema M.H."/>
            <person name="Devos D.P."/>
            <person name="Kaster A.-K."/>
            <person name="Ovreas L."/>
            <person name="Rohde M."/>
            <person name="Galperin M.Y."/>
            <person name="Jogler C."/>
        </authorList>
    </citation>
    <scope>NUCLEOTIDE SEQUENCE [LARGE SCALE GENOMIC DNA]</scope>
    <source>
        <strain evidence="4 5">Pla22</strain>
    </source>
</reference>
<evidence type="ECO:0000313" key="5">
    <source>
        <dbReference type="Proteomes" id="UP000316598"/>
    </source>
</evidence>
<dbReference type="SUPFAM" id="SSF53590">
    <property type="entry name" value="Nucleoside hydrolase"/>
    <property type="match status" value="1"/>
</dbReference>
<proteinExistence type="predicted"/>
<comment type="caution">
    <text evidence="4">The sequence shown here is derived from an EMBL/GenBank/DDBJ whole genome shotgun (WGS) entry which is preliminary data.</text>
</comment>
<sequence length="303" mass="34127">MIFPRLVLLTVLGVLVSHDAISGEVKKPRVVLDCDTANEIDDLFAIARMMKQDELNVVGLSSAQWFHYLGNPKSVEASQRDNEDLLQVMNVTGLPMPQGSSEPFGKPWGGEQPKDSPAAQFIISQAKKTPDGEKLIVICTGASTNLASAIKLAPEIAPKIKAYVLGFAYDFEMGVWNKSEFNVRRDLNAADYLLNHLELELHVMPLEVSGQLKFDRDDTFSRHEAMGELGKYLTQKWKSKFEGSETWVMWDVALVEALIHPHLASEKQVTTPPENRKRMVWMYDSIQVDSMKDDYWQAVTSNR</sequence>
<dbReference type="EMBL" id="SJPI01000003">
    <property type="protein sequence ID" value="TWT49599.1"/>
    <property type="molecule type" value="Genomic_DNA"/>
</dbReference>
<organism evidence="4 5">
    <name type="scientific">Rubripirellula amarantea</name>
    <dbReference type="NCBI Taxonomy" id="2527999"/>
    <lineage>
        <taxon>Bacteria</taxon>
        <taxon>Pseudomonadati</taxon>
        <taxon>Planctomycetota</taxon>
        <taxon>Planctomycetia</taxon>
        <taxon>Pirellulales</taxon>
        <taxon>Pirellulaceae</taxon>
        <taxon>Rubripirellula</taxon>
    </lineage>
</organism>
<dbReference type="GO" id="GO:0008477">
    <property type="term" value="F:purine nucleosidase activity"/>
    <property type="evidence" value="ECO:0007669"/>
    <property type="project" value="TreeGrafter"/>
</dbReference>
<dbReference type="Gene3D" id="3.90.245.10">
    <property type="entry name" value="Ribonucleoside hydrolase-like"/>
    <property type="match status" value="1"/>
</dbReference>
<accession>A0A5C5WHM0</accession>
<dbReference type="InterPro" id="IPR023186">
    <property type="entry name" value="IUNH"/>
</dbReference>
<keyword evidence="2 4" id="KW-0326">Glycosidase</keyword>
<dbReference type="PANTHER" id="PTHR12304:SF4">
    <property type="entry name" value="URIDINE NUCLEOSIDASE"/>
    <property type="match status" value="1"/>
</dbReference>
<keyword evidence="1 4" id="KW-0378">Hydrolase</keyword>
<feature type="domain" description="Inosine/uridine-preferring nucleoside hydrolase" evidence="3">
    <location>
        <begin position="30"/>
        <end position="269"/>
    </location>
</feature>
<protein>
    <submittedName>
        <fullName evidence="4">Pyrimidine-specific ribonucleoside hydrolase RihB</fullName>
        <ecNumber evidence="4">3.2.2.8</ecNumber>
    </submittedName>
</protein>
<dbReference type="OrthoDB" id="2530052at2"/>
<evidence type="ECO:0000256" key="2">
    <source>
        <dbReference type="ARBA" id="ARBA00023295"/>
    </source>
</evidence>
<name>A0A5C5WHM0_9BACT</name>
<evidence type="ECO:0000256" key="1">
    <source>
        <dbReference type="ARBA" id="ARBA00022801"/>
    </source>
</evidence>
<dbReference type="GO" id="GO:0006152">
    <property type="term" value="P:purine nucleoside catabolic process"/>
    <property type="evidence" value="ECO:0007669"/>
    <property type="project" value="TreeGrafter"/>
</dbReference>
<gene>
    <name evidence="4" type="primary">rihB_2</name>
    <name evidence="4" type="ORF">Pla22_47960</name>
</gene>
<dbReference type="EC" id="3.2.2.8" evidence="4"/>
<dbReference type="Proteomes" id="UP000316598">
    <property type="component" value="Unassembled WGS sequence"/>
</dbReference>
<dbReference type="Pfam" id="PF01156">
    <property type="entry name" value="IU_nuc_hydro"/>
    <property type="match status" value="1"/>
</dbReference>
<dbReference type="AlphaFoldDB" id="A0A5C5WHM0"/>
<evidence type="ECO:0000313" key="4">
    <source>
        <dbReference type="EMBL" id="TWT49599.1"/>
    </source>
</evidence>